<dbReference type="PATRIC" id="fig|1401079.3.peg.100"/>
<evidence type="ECO:0000313" key="9">
    <source>
        <dbReference type="Proteomes" id="UP000022645"/>
    </source>
</evidence>
<reference evidence="8 9" key="1">
    <citation type="submission" date="2014-01" db="EMBL/GenBank/DDBJ databases">
        <authorList>
            <person name="Durkin A.S."/>
            <person name="McCorrison J."/>
            <person name="Torralba M."/>
            <person name="Gillis M."/>
            <person name="Haft D.H."/>
            <person name="Methe B."/>
            <person name="Sutton G."/>
            <person name="Nelson K.E."/>
        </authorList>
    </citation>
    <scope>NUCLEOTIDE SEQUENCE [LARGE SCALE GENOMIC DNA]</scope>
    <source>
        <strain evidence="8 9">ATCC 33093</strain>
    </source>
</reference>
<keyword evidence="4" id="KW-0238">DNA-binding</keyword>
<keyword evidence="3" id="KW-0731">Sigma factor</keyword>
<keyword evidence="2" id="KW-0805">Transcription regulation</keyword>
<feature type="domain" description="RNA polymerase sigma-70 region 2" evidence="6">
    <location>
        <begin position="26"/>
        <end position="89"/>
    </location>
</feature>
<feature type="domain" description="RNA polymerase sigma factor 70 region 4 type 2" evidence="7">
    <location>
        <begin position="122"/>
        <end position="168"/>
    </location>
</feature>
<dbReference type="GO" id="GO:0003677">
    <property type="term" value="F:DNA binding"/>
    <property type="evidence" value="ECO:0007669"/>
    <property type="project" value="UniProtKB-KW"/>
</dbReference>
<dbReference type="PANTHER" id="PTHR43133:SF8">
    <property type="entry name" value="RNA POLYMERASE SIGMA FACTOR HI_1459-RELATED"/>
    <property type="match status" value="1"/>
</dbReference>
<dbReference type="Pfam" id="PF08281">
    <property type="entry name" value="Sigma70_r4_2"/>
    <property type="match status" value="1"/>
</dbReference>
<comment type="caution">
    <text evidence="8">The sequence shown here is derived from an EMBL/GenBank/DDBJ whole genome shotgun (WGS) entry which is preliminary data.</text>
</comment>
<accession>X8J9Q5</accession>
<name>X8J9Q5_9FIRM</name>
<comment type="similarity">
    <text evidence="1">Belongs to the sigma-70 factor family. ECF subfamily.</text>
</comment>
<gene>
    <name evidence="8" type="ORF">HMPREF0581_0926</name>
</gene>
<dbReference type="Gene3D" id="1.10.1740.10">
    <property type="match status" value="1"/>
</dbReference>
<dbReference type="SUPFAM" id="SSF88659">
    <property type="entry name" value="Sigma3 and sigma4 domains of RNA polymerase sigma factors"/>
    <property type="match status" value="1"/>
</dbReference>
<dbReference type="GO" id="GO:0006352">
    <property type="term" value="P:DNA-templated transcription initiation"/>
    <property type="evidence" value="ECO:0007669"/>
    <property type="project" value="InterPro"/>
</dbReference>
<dbReference type="SUPFAM" id="SSF88946">
    <property type="entry name" value="Sigma2 domain of RNA polymerase sigma factors"/>
    <property type="match status" value="1"/>
</dbReference>
<dbReference type="InterPro" id="IPR007627">
    <property type="entry name" value="RNA_pol_sigma70_r2"/>
</dbReference>
<sequence length="178" mass="20874">MINMNTDYILIRSAKDGNTKAAESIIRKYYANIFDYCRYHSADIHTAEDLTQEVFLTLLKEINQYRHNGKLLNYLYTIARNKCIDEKKRMRNMEISIDRVMSTIDSNNDDCGEEIEYLDAKAAVDRLPDDIREIIVLYFFLDRKQKEIAEICGIGLPLVKYRLRKGKAMIKEFLEGEV</sequence>
<organism evidence="8 9">
    <name type="scientific">Mogibacterium timidum ATCC 33093</name>
    <dbReference type="NCBI Taxonomy" id="1401079"/>
    <lineage>
        <taxon>Bacteria</taxon>
        <taxon>Bacillati</taxon>
        <taxon>Bacillota</taxon>
        <taxon>Clostridia</taxon>
        <taxon>Peptostreptococcales</taxon>
        <taxon>Anaerovoracaceae</taxon>
        <taxon>Mogibacterium</taxon>
    </lineage>
</organism>
<evidence type="ECO:0000256" key="5">
    <source>
        <dbReference type="ARBA" id="ARBA00023163"/>
    </source>
</evidence>
<evidence type="ECO:0000256" key="1">
    <source>
        <dbReference type="ARBA" id="ARBA00010641"/>
    </source>
</evidence>
<dbReference type="InterPro" id="IPR039425">
    <property type="entry name" value="RNA_pol_sigma-70-like"/>
</dbReference>
<dbReference type="InterPro" id="IPR013324">
    <property type="entry name" value="RNA_pol_sigma_r3/r4-like"/>
</dbReference>
<evidence type="ECO:0000259" key="6">
    <source>
        <dbReference type="Pfam" id="PF04542"/>
    </source>
</evidence>
<dbReference type="PANTHER" id="PTHR43133">
    <property type="entry name" value="RNA POLYMERASE ECF-TYPE SIGMA FACTO"/>
    <property type="match status" value="1"/>
</dbReference>
<proteinExistence type="inferred from homology"/>
<dbReference type="InterPro" id="IPR013325">
    <property type="entry name" value="RNA_pol_sigma_r2"/>
</dbReference>
<dbReference type="InterPro" id="IPR014284">
    <property type="entry name" value="RNA_pol_sigma-70_dom"/>
</dbReference>
<dbReference type="NCBIfam" id="TIGR02937">
    <property type="entry name" value="sigma70-ECF"/>
    <property type="match status" value="1"/>
</dbReference>
<evidence type="ECO:0000259" key="7">
    <source>
        <dbReference type="Pfam" id="PF08281"/>
    </source>
</evidence>
<dbReference type="InterPro" id="IPR013249">
    <property type="entry name" value="RNA_pol_sigma70_r4_t2"/>
</dbReference>
<evidence type="ECO:0000256" key="2">
    <source>
        <dbReference type="ARBA" id="ARBA00023015"/>
    </source>
</evidence>
<protein>
    <submittedName>
        <fullName evidence="8">ECF sigma factor</fullName>
    </submittedName>
</protein>
<evidence type="ECO:0000313" key="8">
    <source>
        <dbReference type="EMBL" id="EUC60021.1"/>
    </source>
</evidence>
<keyword evidence="5" id="KW-0804">Transcription</keyword>
<dbReference type="GO" id="GO:0016987">
    <property type="term" value="F:sigma factor activity"/>
    <property type="evidence" value="ECO:0007669"/>
    <property type="project" value="UniProtKB-KW"/>
</dbReference>
<dbReference type="EMBL" id="JALU01000002">
    <property type="protein sequence ID" value="EUC60021.1"/>
    <property type="molecule type" value="Genomic_DNA"/>
</dbReference>
<dbReference type="Gene3D" id="1.10.10.10">
    <property type="entry name" value="Winged helix-like DNA-binding domain superfamily/Winged helix DNA-binding domain"/>
    <property type="match status" value="1"/>
</dbReference>
<dbReference type="AlphaFoldDB" id="X8J9Q5"/>
<evidence type="ECO:0000256" key="4">
    <source>
        <dbReference type="ARBA" id="ARBA00023125"/>
    </source>
</evidence>
<dbReference type="InterPro" id="IPR036388">
    <property type="entry name" value="WH-like_DNA-bd_sf"/>
</dbReference>
<evidence type="ECO:0000256" key="3">
    <source>
        <dbReference type="ARBA" id="ARBA00023082"/>
    </source>
</evidence>
<dbReference type="Proteomes" id="UP000022645">
    <property type="component" value="Unassembled WGS sequence"/>
</dbReference>
<dbReference type="Pfam" id="PF04542">
    <property type="entry name" value="Sigma70_r2"/>
    <property type="match status" value="1"/>
</dbReference>